<evidence type="ECO:0000313" key="1">
    <source>
        <dbReference type="EMBL" id="KAL0253831.1"/>
    </source>
</evidence>
<reference evidence="2" key="1">
    <citation type="submission" date="2015-01" db="EMBL/GenBank/DDBJ databases">
        <title>The Genome Sequence of Cryptococcus gattii MMRL2647.</title>
        <authorList>
            <consortium name="The Broad Institute Genomics Platform"/>
            <person name="Cuomo C."/>
            <person name="Litvintseva A."/>
            <person name="Chen Y."/>
            <person name="Heitman J."/>
            <person name="Sun S."/>
            <person name="Springer D."/>
            <person name="Dromer F."/>
            <person name="Young S."/>
            <person name="Zeng Q."/>
            <person name="Gargeya S."/>
            <person name="Abouelleil A."/>
            <person name="Alvarado L."/>
            <person name="Chapman S.B."/>
            <person name="Gainer-Dewar J."/>
            <person name="Goldberg J."/>
            <person name="Griggs A."/>
            <person name="Gujja S."/>
            <person name="Hansen M."/>
            <person name="Howarth C."/>
            <person name="Imamovic A."/>
            <person name="Larimer J."/>
            <person name="Murphy C."/>
            <person name="Naylor J."/>
            <person name="Pearson M."/>
            <person name="Priest M."/>
            <person name="Roberts A."/>
            <person name="Saif S."/>
            <person name="Shea T."/>
            <person name="Sykes S."/>
            <person name="Wortman J."/>
            <person name="Nusbaum C."/>
            <person name="Birren B."/>
        </authorList>
    </citation>
    <scope>NUCLEOTIDE SEQUENCE [LARGE SCALE GENOMIC DNA]</scope>
    <source>
        <strain evidence="2">IND107</strain>
    </source>
</reference>
<dbReference type="RefSeq" id="XP_066616052.1">
    <property type="nucleotide sequence ID" value="XM_066755766.1"/>
</dbReference>
<dbReference type="Proteomes" id="UP000054399">
    <property type="component" value="Unassembled WGS sequence"/>
</dbReference>
<accession>A0ABR3C0B9</accession>
<proteinExistence type="predicted"/>
<dbReference type="EMBL" id="ATAM02000002">
    <property type="protein sequence ID" value="KAL0253831.1"/>
    <property type="molecule type" value="Genomic_DNA"/>
</dbReference>
<name>A0ABR3C0B9_9TREE</name>
<keyword evidence="2" id="KW-1185">Reference proteome</keyword>
<protein>
    <submittedName>
        <fullName evidence="1">Uncharacterized protein</fullName>
    </submittedName>
</protein>
<comment type="caution">
    <text evidence="1">The sequence shown here is derived from an EMBL/GenBank/DDBJ whole genome shotgun (WGS) entry which is preliminary data.</text>
</comment>
<evidence type="ECO:0000313" key="2">
    <source>
        <dbReference type="Proteomes" id="UP000054399"/>
    </source>
</evidence>
<dbReference type="GeneID" id="91988067"/>
<sequence length="75" mass="8615">MWVVAEAVKISQLYVVEPSQSIRCILLFGIQRDIKQNCLPDQDWRPSIRAAILSLGMTERCARVDLYMHSTTVHL</sequence>
<reference evidence="1 2" key="2">
    <citation type="submission" date="2024-01" db="EMBL/GenBank/DDBJ databases">
        <title>Comparative genomics of Cryptococcus and Kwoniella reveals pathogenesis evolution and contrasting modes of karyotype evolution via chromosome fusion or intercentromeric recombination.</title>
        <authorList>
            <person name="Coelho M.A."/>
            <person name="David-Palma M."/>
            <person name="Shea T."/>
            <person name="Bowers K."/>
            <person name="Mcginley-Smith S."/>
            <person name="Mohammad A.W."/>
            <person name="Gnirke A."/>
            <person name="Yurkov A.M."/>
            <person name="Nowrousian M."/>
            <person name="Sun S."/>
            <person name="Cuomo C.A."/>
            <person name="Heitman J."/>
        </authorList>
    </citation>
    <scope>NUCLEOTIDE SEQUENCE [LARGE SCALE GENOMIC DNA]</scope>
    <source>
        <strain evidence="1 2">IND107</strain>
    </source>
</reference>
<gene>
    <name evidence="1" type="ORF">I308_101209</name>
</gene>
<organism evidence="1 2">
    <name type="scientific">Cryptococcus tetragattii IND107</name>
    <dbReference type="NCBI Taxonomy" id="1296105"/>
    <lineage>
        <taxon>Eukaryota</taxon>
        <taxon>Fungi</taxon>
        <taxon>Dikarya</taxon>
        <taxon>Basidiomycota</taxon>
        <taxon>Agaricomycotina</taxon>
        <taxon>Tremellomycetes</taxon>
        <taxon>Tremellales</taxon>
        <taxon>Cryptococcaceae</taxon>
        <taxon>Cryptococcus</taxon>
        <taxon>Cryptococcus gattii species complex</taxon>
    </lineage>
</organism>